<accession>A0A0D7AYX2</accession>
<feature type="compositionally biased region" description="Polar residues" evidence="2">
    <location>
        <begin position="341"/>
        <end position="352"/>
    </location>
</feature>
<evidence type="ECO:0000256" key="1">
    <source>
        <dbReference type="ARBA" id="ARBA00010926"/>
    </source>
</evidence>
<evidence type="ECO:0000313" key="5">
    <source>
        <dbReference type="Proteomes" id="UP000054007"/>
    </source>
</evidence>
<feature type="compositionally biased region" description="Polar residues" evidence="2">
    <location>
        <begin position="1"/>
        <end position="11"/>
    </location>
</feature>
<keyword evidence="5" id="KW-1185">Reference proteome</keyword>
<dbReference type="Pfam" id="PF04739">
    <property type="entry name" value="AMPKBI"/>
    <property type="match status" value="1"/>
</dbReference>
<organism evidence="4 5">
    <name type="scientific">Cylindrobasidium torrendii FP15055 ss-10</name>
    <dbReference type="NCBI Taxonomy" id="1314674"/>
    <lineage>
        <taxon>Eukaryota</taxon>
        <taxon>Fungi</taxon>
        <taxon>Dikarya</taxon>
        <taxon>Basidiomycota</taxon>
        <taxon>Agaricomycotina</taxon>
        <taxon>Agaricomycetes</taxon>
        <taxon>Agaricomycetidae</taxon>
        <taxon>Agaricales</taxon>
        <taxon>Marasmiineae</taxon>
        <taxon>Physalacriaceae</taxon>
        <taxon>Cylindrobasidium</taxon>
    </lineage>
</organism>
<dbReference type="InterPro" id="IPR014756">
    <property type="entry name" value="Ig_E-set"/>
</dbReference>
<dbReference type="InterPro" id="IPR050827">
    <property type="entry name" value="CRP1_MDG1_kinase"/>
</dbReference>
<dbReference type="GO" id="GO:0031588">
    <property type="term" value="C:nucleotide-activated protein kinase complex"/>
    <property type="evidence" value="ECO:0007669"/>
    <property type="project" value="TreeGrafter"/>
</dbReference>
<sequence length="485" mass="52514">MGNAPSNQQEIDSPRSRSPPARRLASRAESPRADSPQPGPGRPHQSLRYKRRSLDLPDINLITAPLPIPTRAERPKGRRQTSGDGLGSFSSQSYGQLPAPPPSVENYPSFADVGGADGRESPQYDRPVVRSTLPMPLNAVDATETPDPSNDAIETPIVWTGEGDSVFVSHMVDDVEVRVPMHREGRRFIANLKLPRGTHHLLFVVDSAFRVAADMPKTVNSQGTLTNYVSVGLSSPPELNNTPVPRRSHSFWSSSSAGGAAPGLEWNQRPRESGTPEWTNVIPPELQEAVADEEAAMQASASAKSSANGHRHVVNGFQPLPLQREIPTAPPLPRHLEKQILNETRPVSSPSSNRDKRRNRHGHWHDSHGHGHSHGHHSRHMPGLSTPQDQLTPRVLPVTTASGTDIAAFSGGSTPSSPTPLPTPTAGPVVENEDAIADDNSVLPVPSHVILNHLSTSTVRDNVLAVAVTVRYKAKFLTTIYYKPT</sequence>
<dbReference type="PANTHER" id="PTHR10343">
    <property type="entry name" value="5'-AMP-ACTIVATED PROTEIN KINASE , BETA SUBUNIT"/>
    <property type="match status" value="1"/>
</dbReference>
<dbReference type="GO" id="GO:0019901">
    <property type="term" value="F:protein kinase binding"/>
    <property type="evidence" value="ECO:0007669"/>
    <property type="project" value="TreeGrafter"/>
</dbReference>
<dbReference type="SUPFAM" id="SSF81296">
    <property type="entry name" value="E set domains"/>
    <property type="match status" value="1"/>
</dbReference>
<dbReference type="InterPro" id="IPR013783">
    <property type="entry name" value="Ig-like_fold"/>
</dbReference>
<dbReference type="InterPro" id="IPR037256">
    <property type="entry name" value="ASC_dom_sf"/>
</dbReference>
<evidence type="ECO:0000313" key="4">
    <source>
        <dbReference type="EMBL" id="KIY63563.1"/>
    </source>
</evidence>
<dbReference type="OrthoDB" id="531008at2759"/>
<feature type="region of interest" description="Disordered" evidence="2">
    <location>
        <begin position="237"/>
        <end position="281"/>
    </location>
</feature>
<dbReference type="CDD" id="cd02859">
    <property type="entry name" value="E_set_AMPKbeta_like_N"/>
    <property type="match status" value="1"/>
</dbReference>
<dbReference type="GO" id="GO:0005737">
    <property type="term" value="C:cytoplasm"/>
    <property type="evidence" value="ECO:0007669"/>
    <property type="project" value="TreeGrafter"/>
</dbReference>
<dbReference type="EMBL" id="KN880687">
    <property type="protein sequence ID" value="KIY63563.1"/>
    <property type="molecule type" value="Genomic_DNA"/>
</dbReference>
<evidence type="ECO:0000259" key="3">
    <source>
        <dbReference type="SMART" id="SM01010"/>
    </source>
</evidence>
<evidence type="ECO:0000256" key="2">
    <source>
        <dbReference type="SAM" id="MobiDB-lite"/>
    </source>
</evidence>
<feature type="region of interest" description="Disordered" evidence="2">
    <location>
        <begin position="293"/>
        <end position="391"/>
    </location>
</feature>
<dbReference type="GO" id="GO:0005634">
    <property type="term" value="C:nucleus"/>
    <property type="evidence" value="ECO:0007669"/>
    <property type="project" value="TreeGrafter"/>
</dbReference>
<dbReference type="InterPro" id="IPR006828">
    <property type="entry name" value="ASC_dom"/>
</dbReference>
<feature type="compositionally biased region" description="Polar residues" evidence="2">
    <location>
        <begin position="80"/>
        <end position="95"/>
    </location>
</feature>
<dbReference type="SMART" id="SM01010">
    <property type="entry name" value="AMPKBI"/>
    <property type="match status" value="1"/>
</dbReference>
<feature type="region of interest" description="Disordered" evidence="2">
    <location>
        <begin position="1"/>
        <end position="126"/>
    </location>
</feature>
<dbReference type="STRING" id="1314674.A0A0D7AYX2"/>
<feature type="compositionally biased region" description="Low complexity" evidence="2">
    <location>
        <begin position="250"/>
        <end position="263"/>
    </location>
</feature>
<name>A0A0D7AYX2_9AGAR</name>
<feature type="domain" description="Association with the SNF1 complex (ASC)" evidence="3">
    <location>
        <begin position="270"/>
        <end position="485"/>
    </location>
</feature>
<feature type="compositionally biased region" description="Low complexity" evidence="2">
    <location>
        <begin position="296"/>
        <end position="307"/>
    </location>
</feature>
<protein>
    <submittedName>
        <fullName evidence="4">Carbohydrate-binding module family 48 protein</fullName>
    </submittedName>
</protein>
<feature type="compositionally biased region" description="Basic residues" evidence="2">
    <location>
        <begin position="370"/>
        <end position="380"/>
    </location>
</feature>
<dbReference type="SUPFAM" id="SSF160219">
    <property type="entry name" value="AMPKBI-like"/>
    <property type="match status" value="1"/>
</dbReference>
<proteinExistence type="inferred from homology"/>
<dbReference type="Pfam" id="PF16561">
    <property type="entry name" value="AMPK1_CBM"/>
    <property type="match status" value="1"/>
</dbReference>
<comment type="similarity">
    <text evidence="1">Belongs to the 5'-AMP-activated protein kinase beta subunit family.</text>
</comment>
<dbReference type="GO" id="GO:0007165">
    <property type="term" value="P:signal transduction"/>
    <property type="evidence" value="ECO:0007669"/>
    <property type="project" value="TreeGrafter"/>
</dbReference>
<reference evidence="4 5" key="1">
    <citation type="journal article" date="2015" name="Fungal Genet. Biol.">
        <title>Evolution of novel wood decay mechanisms in Agaricales revealed by the genome sequences of Fistulina hepatica and Cylindrobasidium torrendii.</title>
        <authorList>
            <person name="Floudas D."/>
            <person name="Held B.W."/>
            <person name="Riley R."/>
            <person name="Nagy L.G."/>
            <person name="Koehler G."/>
            <person name="Ransdell A.S."/>
            <person name="Younus H."/>
            <person name="Chow J."/>
            <person name="Chiniquy J."/>
            <person name="Lipzen A."/>
            <person name="Tritt A."/>
            <person name="Sun H."/>
            <person name="Haridas S."/>
            <person name="LaButti K."/>
            <person name="Ohm R.A."/>
            <person name="Kues U."/>
            <person name="Blanchette R.A."/>
            <person name="Grigoriev I.V."/>
            <person name="Minto R.E."/>
            <person name="Hibbett D.S."/>
        </authorList>
    </citation>
    <scope>NUCLEOTIDE SEQUENCE [LARGE SCALE GENOMIC DNA]</scope>
    <source>
        <strain evidence="4 5">FP15055 ss-10</strain>
    </source>
</reference>
<dbReference type="AlphaFoldDB" id="A0A0D7AYX2"/>
<dbReference type="PANTHER" id="PTHR10343:SF84">
    <property type="entry name" value="5'-AMP-ACTIVATED PROTEIN KINASE SUBUNIT BETA-1"/>
    <property type="match status" value="1"/>
</dbReference>
<dbReference type="Gene3D" id="2.60.40.10">
    <property type="entry name" value="Immunoglobulins"/>
    <property type="match status" value="1"/>
</dbReference>
<feature type="region of interest" description="Disordered" evidence="2">
    <location>
        <begin position="405"/>
        <end position="425"/>
    </location>
</feature>
<gene>
    <name evidence="4" type="ORF">CYLTODRAFT_425992</name>
</gene>
<dbReference type="Proteomes" id="UP000054007">
    <property type="component" value="Unassembled WGS sequence"/>
</dbReference>
<dbReference type="Gene3D" id="6.20.250.60">
    <property type="match status" value="1"/>
</dbReference>
<dbReference type="InterPro" id="IPR032640">
    <property type="entry name" value="AMPK1_CBM"/>
</dbReference>